<dbReference type="EMBL" id="JBGBPQ010000007">
    <property type="protein sequence ID" value="KAL1521866.1"/>
    <property type="molecule type" value="Genomic_DNA"/>
</dbReference>
<comment type="caution">
    <text evidence="2">The sequence shown here is derived from an EMBL/GenBank/DDBJ whole genome shotgun (WGS) entry which is preliminary data.</text>
</comment>
<dbReference type="Pfam" id="PF13930">
    <property type="entry name" value="Endonuclea_NS_2"/>
    <property type="match status" value="1"/>
</dbReference>
<gene>
    <name evidence="2" type="ORF">AB1Y20_021517</name>
</gene>
<accession>A0AB34JM97</accession>
<organism evidence="2 3">
    <name type="scientific">Prymnesium parvum</name>
    <name type="common">Toxic golden alga</name>
    <dbReference type="NCBI Taxonomy" id="97485"/>
    <lineage>
        <taxon>Eukaryota</taxon>
        <taxon>Haptista</taxon>
        <taxon>Haptophyta</taxon>
        <taxon>Prymnesiophyceae</taxon>
        <taxon>Prymnesiales</taxon>
        <taxon>Prymnesiaceae</taxon>
        <taxon>Prymnesium</taxon>
    </lineage>
</organism>
<feature type="domain" description="Type VII secretion system protein EssD-like" evidence="1">
    <location>
        <begin position="71"/>
        <end position="139"/>
    </location>
</feature>
<keyword evidence="3" id="KW-1185">Reference proteome</keyword>
<dbReference type="AlphaFoldDB" id="A0AB34JM97"/>
<evidence type="ECO:0000259" key="1">
    <source>
        <dbReference type="Pfam" id="PF13930"/>
    </source>
</evidence>
<evidence type="ECO:0000313" key="2">
    <source>
        <dbReference type="EMBL" id="KAL1521866.1"/>
    </source>
</evidence>
<dbReference type="Proteomes" id="UP001515480">
    <property type="component" value="Unassembled WGS sequence"/>
</dbReference>
<proteinExistence type="predicted"/>
<evidence type="ECO:0000313" key="3">
    <source>
        <dbReference type="Proteomes" id="UP001515480"/>
    </source>
</evidence>
<protein>
    <recommendedName>
        <fullName evidence="1">Type VII secretion system protein EssD-like domain-containing protein</fullName>
    </recommendedName>
</protein>
<reference evidence="2 3" key="1">
    <citation type="journal article" date="2024" name="Science">
        <title>Giant polyketide synthase enzymes in the biosynthesis of giant marine polyether toxins.</title>
        <authorList>
            <person name="Fallon T.R."/>
            <person name="Shende V.V."/>
            <person name="Wierzbicki I.H."/>
            <person name="Pendleton A.L."/>
            <person name="Watervoot N.F."/>
            <person name="Auber R.P."/>
            <person name="Gonzalez D.J."/>
            <person name="Wisecaver J.H."/>
            <person name="Moore B.S."/>
        </authorList>
    </citation>
    <scope>NUCLEOTIDE SEQUENCE [LARGE SCALE GENOMIC DNA]</scope>
    <source>
        <strain evidence="2 3">12B1</strain>
    </source>
</reference>
<name>A0AB34JM97_PRYPA</name>
<dbReference type="InterPro" id="IPR044927">
    <property type="entry name" value="Endonuclea_NS_2"/>
</dbReference>
<sequence length="300" mass="32090">MAAALLCFSPLSLYPHAGSNSLDAGGGGRCVYEYAAHSAVPVVTRANCSISRKDLDQGTEPGESAREYVRKLGGHDGCENDDAGHILANRLGGRGVPTNLFPQSPHLNRGAWEVMERGIAECLADHATSATLQWTFAYSASLDQRPRSATYAVEYDQGCPSVSRSFLNICTGMETVNLNISCVDSTTASSGCIIHTQADSSFKTAQDGFVVPLAKQFEIIHLRQPTRTSTYSALTWCVSESSHLTPSGSFVFKLGVTNATRSGSLDCLSAGTFDLNPGECMVAHAREAASVQLCFNHREQ</sequence>